<name>A0ABN3VKC3_9PSEU</name>
<keyword evidence="2" id="KW-0238">DNA-binding</keyword>
<feature type="domain" description="HTH iclR-type" evidence="4">
    <location>
        <begin position="11"/>
        <end position="72"/>
    </location>
</feature>
<dbReference type="RefSeq" id="WP_344684876.1">
    <property type="nucleotide sequence ID" value="NZ_BAAAUX010000026.1"/>
</dbReference>
<dbReference type="SUPFAM" id="SSF46785">
    <property type="entry name" value="Winged helix' DNA-binding domain"/>
    <property type="match status" value="1"/>
</dbReference>
<organism evidence="6 7">
    <name type="scientific">Saccharopolyspora taberi</name>
    <dbReference type="NCBI Taxonomy" id="60895"/>
    <lineage>
        <taxon>Bacteria</taxon>
        <taxon>Bacillati</taxon>
        <taxon>Actinomycetota</taxon>
        <taxon>Actinomycetes</taxon>
        <taxon>Pseudonocardiales</taxon>
        <taxon>Pseudonocardiaceae</taxon>
        <taxon>Saccharopolyspora</taxon>
    </lineage>
</organism>
<proteinExistence type="predicted"/>
<keyword evidence="7" id="KW-1185">Reference proteome</keyword>
<evidence type="ECO:0000313" key="6">
    <source>
        <dbReference type="EMBL" id="GAA2813811.1"/>
    </source>
</evidence>
<dbReference type="SUPFAM" id="SSF55781">
    <property type="entry name" value="GAF domain-like"/>
    <property type="match status" value="1"/>
</dbReference>
<dbReference type="InterPro" id="IPR036390">
    <property type="entry name" value="WH_DNA-bd_sf"/>
</dbReference>
<dbReference type="Pfam" id="PF09339">
    <property type="entry name" value="HTH_IclR"/>
    <property type="match status" value="1"/>
</dbReference>
<dbReference type="Pfam" id="PF01614">
    <property type="entry name" value="IclR_C"/>
    <property type="match status" value="1"/>
</dbReference>
<dbReference type="PANTHER" id="PTHR30136:SF35">
    <property type="entry name" value="HTH-TYPE TRANSCRIPTIONAL REGULATOR RV1719"/>
    <property type="match status" value="1"/>
</dbReference>
<evidence type="ECO:0000313" key="7">
    <source>
        <dbReference type="Proteomes" id="UP001500979"/>
    </source>
</evidence>
<evidence type="ECO:0000259" key="4">
    <source>
        <dbReference type="PROSITE" id="PS51077"/>
    </source>
</evidence>
<evidence type="ECO:0000256" key="3">
    <source>
        <dbReference type="ARBA" id="ARBA00023163"/>
    </source>
</evidence>
<sequence length="257" mass="28166">MPESSEAAPRGDMVGKALRLLVLLGESPRGIGLSELARRAGYPVSTTHRLLNSIAREEFAVLDEQRRWNLGLRMFELGQRVLHARGFTEIATPVLERVTRETGESTLMAVLDGDSQLYVHYVEGTQQVQITGEPGQRGPLHCTSMGKCLVAFQPSQSREDLLSRIELPGLGPRTITERDRFRAEIEQVRRDGYAIADEEHEAGILAIGVPVLNPSGIAVAALSSAAPAFRSSLDELRAHLPHLRAAARELAIGLPRR</sequence>
<evidence type="ECO:0000256" key="1">
    <source>
        <dbReference type="ARBA" id="ARBA00023015"/>
    </source>
</evidence>
<evidence type="ECO:0000259" key="5">
    <source>
        <dbReference type="PROSITE" id="PS51078"/>
    </source>
</evidence>
<evidence type="ECO:0000256" key="2">
    <source>
        <dbReference type="ARBA" id="ARBA00023125"/>
    </source>
</evidence>
<keyword evidence="1" id="KW-0805">Transcription regulation</keyword>
<dbReference type="InterPro" id="IPR014757">
    <property type="entry name" value="Tscrpt_reg_IclR_C"/>
</dbReference>
<gene>
    <name evidence="6" type="primary">allR_2</name>
    <name evidence="6" type="ORF">GCM10010470_56600</name>
</gene>
<protein>
    <submittedName>
        <fullName evidence="6">Allantoin degradation transcriptional regulator AllR</fullName>
    </submittedName>
</protein>
<dbReference type="PROSITE" id="PS51078">
    <property type="entry name" value="ICLR_ED"/>
    <property type="match status" value="1"/>
</dbReference>
<comment type="caution">
    <text evidence="6">The sequence shown here is derived from an EMBL/GenBank/DDBJ whole genome shotgun (WGS) entry which is preliminary data.</text>
</comment>
<dbReference type="InterPro" id="IPR050707">
    <property type="entry name" value="HTH_MetabolicPath_Reg"/>
</dbReference>
<reference evidence="6 7" key="1">
    <citation type="journal article" date="2019" name="Int. J. Syst. Evol. Microbiol.">
        <title>The Global Catalogue of Microorganisms (GCM) 10K type strain sequencing project: providing services to taxonomists for standard genome sequencing and annotation.</title>
        <authorList>
            <consortium name="The Broad Institute Genomics Platform"/>
            <consortium name="The Broad Institute Genome Sequencing Center for Infectious Disease"/>
            <person name="Wu L."/>
            <person name="Ma J."/>
        </authorList>
    </citation>
    <scope>NUCLEOTIDE SEQUENCE [LARGE SCALE GENOMIC DNA]</scope>
    <source>
        <strain evidence="6 7">JCM 9383</strain>
    </source>
</reference>
<dbReference type="Gene3D" id="1.10.10.10">
    <property type="entry name" value="Winged helix-like DNA-binding domain superfamily/Winged helix DNA-binding domain"/>
    <property type="match status" value="1"/>
</dbReference>
<dbReference type="Gene3D" id="3.30.450.40">
    <property type="match status" value="1"/>
</dbReference>
<dbReference type="InterPro" id="IPR029016">
    <property type="entry name" value="GAF-like_dom_sf"/>
</dbReference>
<dbReference type="InterPro" id="IPR005471">
    <property type="entry name" value="Tscrpt_reg_IclR_N"/>
</dbReference>
<dbReference type="EMBL" id="BAAAUX010000026">
    <property type="protein sequence ID" value="GAA2813811.1"/>
    <property type="molecule type" value="Genomic_DNA"/>
</dbReference>
<dbReference type="PANTHER" id="PTHR30136">
    <property type="entry name" value="HELIX-TURN-HELIX TRANSCRIPTIONAL REGULATOR, ICLR FAMILY"/>
    <property type="match status" value="1"/>
</dbReference>
<dbReference type="Proteomes" id="UP001500979">
    <property type="component" value="Unassembled WGS sequence"/>
</dbReference>
<dbReference type="SMART" id="SM00346">
    <property type="entry name" value="HTH_ICLR"/>
    <property type="match status" value="1"/>
</dbReference>
<feature type="domain" description="IclR-ED" evidence="5">
    <location>
        <begin position="73"/>
        <end position="256"/>
    </location>
</feature>
<keyword evidence="3" id="KW-0804">Transcription</keyword>
<dbReference type="InterPro" id="IPR036388">
    <property type="entry name" value="WH-like_DNA-bd_sf"/>
</dbReference>
<dbReference type="PROSITE" id="PS51077">
    <property type="entry name" value="HTH_ICLR"/>
    <property type="match status" value="1"/>
</dbReference>
<accession>A0ABN3VKC3</accession>